<evidence type="ECO:0000259" key="9">
    <source>
        <dbReference type="Pfam" id="PF06738"/>
    </source>
</evidence>
<dbReference type="AlphaFoldDB" id="A0A846RE47"/>
<evidence type="ECO:0000313" key="12">
    <source>
        <dbReference type="Proteomes" id="UP000547458"/>
    </source>
</evidence>
<dbReference type="Proteomes" id="UP000547458">
    <property type="component" value="Unassembled WGS sequence"/>
</dbReference>
<keyword evidence="4 8" id="KW-1133">Transmembrane helix</keyword>
<feature type="transmembrane region" description="Helical" evidence="8">
    <location>
        <begin position="521"/>
        <end position="542"/>
    </location>
</feature>
<feature type="transmembrane region" description="Helical" evidence="8">
    <location>
        <begin position="409"/>
        <end position="429"/>
    </location>
</feature>
<dbReference type="EMBL" id="JAATJL010000001">
    <property type="protein sequence ID" value="NJC21293.1"/>
    <property type="molecule type" value="Genomic_DNA"/>
</dbReference>
<keyword evidence="2" id="KW-1003">Cell membrane</keyword>
<reference evidence="11 12" key="1">
    <citation type="submission" date="2020-03" db="EMBL/GenBank/DDBJ databases">
        <title>Sequencing the genomes of 1000 actinobacteria strains.</title>
        <authorList>
            <person name="Klenk H.-P."/>
        </authorList>
    </citation>
    <scope>NUCLEOTIDE SEQUENCE [LARGE SCALE GENOMIC DNA]</scope>
    <source>
        <strain evidence="11 12">DSM 16403</strain>
    </source>
</reference>
<evidence type="ECO:0000256" key="3">
    <source>
        <dbReference type="ARBA" id="ARBA00022692"/>
    </source>
</evidence>
<comment type="subcellular location">
    <subcellularLocation>
        <location evidence="1">Cell membrane</location>
        <topology evidence="1">Multi-pass membrane protein</topology>
    </subcellularLocation>
</comment>
<feature type="transmembrane region" description="Helical" evidence="8">
    <location>
        <begin position="488"/>
        <end position="509"/>
    </location>
</feature>
<feature type="transmembrane region" description="Helical" evidence="8">
    <location>
        <begin position="374"/>
        <end position="397"/>
    </location>
</feature>
<evidence type="ECO:0000256" key="7">
    <source>
        <dbReference type="SAM" id="MobiDB-lite"/>
    </source>
</evidence>
<evidence type="ECO:0000256" key="8">
    <source>
        <dbReference type="SAM" id="Phobius"/>
    </source>
</evidence>
<evidence type="ECO:0000256" key="2">
    <source>
        <dbReference type="ARBA" id="ARBA00022475"/>
    </source>
</evidence>
<dbReference type="Pfam" id="PF06738">
    <property type="entry name" value="ThrE"/>
    <property type="match status" value="1"/>
</dbReference>
<protein>
    <submittedName>
        <fullName evidence="11">Uncharacterized membrane protein YjjP (DUF1212 family)</fullName>
    </submittedName>
</protein>
<feature type="domain" description="Threonine/serine exporter-like N-terminal" evidence="9">
    <location>
        <begin position="151"/>
        <end position="391"/>
    </location>
</feature>
<feature type="compositionally biased region" description="Basic and acidic residues" evidence="7">
    <location>
        <begin position="38"/>
        <end position="53"/>
    </location>
</feature>
<dbReference type="InterPro" id="IPR024528">
    <property type="entry name" value="ThrE_2"/>
</dbReference>
<feature type="domain" description="Threonine/Serine exporter ThrE" evidence="10">
    <location>
        <begin position="417"/>
        <end position="541"/>
    </location>
</feature>
<evidence type="ECO:0000256" key="1">
    <source>
        <dbReference type="ARBA" id="ARBA00004651"/>
    </source>
</evidence>
<keyword evidence="12" id="KW-1185">Reference proteome</keyword>
<evidence type="ECO:0000256" key="4">
    <source>
        <dbReference type="ARBA" id="ARBA00022989"/>
    </source>
</evidence>
<feature type="region of interest" description="Disordered" evidence="7">
    <location>
        <begin position="1"/>
        <end position="99"/>
    </location>
</feature>
<feature type="transmembrane region" description="Helical" evidence="8">
    <location>
        <begin position="309"/>
        <end position="327"/>
    </location>
</feature>
<feature type="transmembrane region" description="Helical" evidence="8">
    <location>
        <begin position="463"/>
        <end position="481"/>
    </location>
</feature>
<organism evidence="11 12">
    <name type="scientific">Arthrobacter pigmenti</name>
    <dbReference type="NCBI Taxonomy" id="271432"/>
    <lineage>
        <taxon>Bacteria</taxon>
        <taxon>Bacillati</taxon>
        <taxon>Actinomycetota</taxon>
        <taxon>Actinomycetes</taxon>
        <taxon>Micrococcales</taxon>
        <taxon>Micrococcaceae</taxon>
        <taxon>Arthrobacter</taxon>
    </lineage>
</organism>
<comment type="caution">
    <text evidence="11">The sequence shown here is derived from an EMBL/GenBank/DDBJ whole genome shotgun (WGS) entry which is preliminary data.</text>
</comment>
<evidence type="ECO:0000313" key="11">
    <source>
        <dbReference type="EMBL" id="NJC21293.1"/>
    </source>
</evidence>
<keyword evidence="3 8" id="KW-0812">Transmembrane</keyword>
<comment type="similarity">
    <text evidence="6">Belongs to the ThrE exporter (TC 2.A.79) family.</text>
</comment>
<evidence type="ECO:0000256" key="6">
    <source>
        <dbReference type="ARBA" id="ARBA00034125"/>
    </source>
</evidence>
<dbReference type="GO" id="GO:0022857">
    <property type="term" value="F:transmembrane transporter activity"/>
    <property type="evidence" value="ECO:0007669"/>
    <property type="project" value="InterPro"/>
</dbReference>
<dbReference type="PANTHER" id="PTHR34390">
    <property type="entry name" value="UPF0442 PROTEIN YJJB-RELATED"/>
    <property type="match status" value="1"/>
</dbReference>
<keyword evidence="5 8" id="KW-0472">Membrane</keyword>
<evidence type="ECO:0000256" key="5">
    <source>
        <dbReference type="ARBA" id="ARBA00023136"/>
    </source>
</evidence>
<dbReference type="Pfam" id="PF12821">
    <property type="entry name" value="ThrE_2"/>
    <property type="match status" value="1"/>
</dbReference>
<proteinExistence type="inferred from homology"/>
<evidence type="ECO:0000259" key="10">
    <source>
        <dbReference type="Pfam" id="PF12821"/>
    </source>
</evidence>
<accession>A0A846RE47</accession>
<feature type="transmembrane region" description="Helical" evidence="8">
    <location>
        <begin position="333"/>
        <end position="353"/>
    </location>
</feature>
<dbReference type="InterPro" id="IPR050539">
    <property type="entry name" value="ThrE_Dicarb/AminoAcid_Exp"/>
</dbReference>
<dbReference type="GO" id="GO:0005886">
    <property type="term" value="C:plasma membrane"/>
    <property type="evidence" value="ECO:0007669"/>
    <property type="project" value="UniProtKB-SubCell"/>
</dbReference>
<gene>
    <name evidence="11" type="ORF">BJ994_000369</name>
</gene>
<feature type="transmembrane region" description="Helical" evidence="8">
    <location>
        <begin position="260"/>
        <end position="288"/>
    </location>
</feature>
<name>A0A846RE47_9MICC</name>
<dbReference type="PANTHER" id="PTHR34390:SF2">
    <property type="entry name" value="SUCCINATE TRANSPORTER SUBUNIT YJJP-RELATED"/>
    <property type="match status" value="1"/>
</dbReference>
<sequence length="564" mass="59357">MADDTGEDNRRSPNTNPSPVAEQLPVVPNAPRGPAGEVSERGAGKPGKPTDKAPRKHTNKGPGKAASKIARKTESAARVQASPTDALPITPRSARPDRSHVAARKVLRRLVQGEAPPTQAMNLVERLAGSPYANPTIQAGGPDVGARRTLDFALSLAETMFRYGAGALEVETSIIAVTAAFGLDNIEVDITNQSVVLNYSAKDQTPTTVLRVVRSWTNNYAGLTRVHQLVTEIVEGGVDRAEAVRRLDEITTKPKPFPRWMVTAAFGVFAAAIVLFIGGGPLGALISFGSCIGVDLLSRQLSRWRVPEFFATATSAALVTLTAMLFWWLNVPIAPGLVVVGGILLLLPTGRLVSATQDAINGFPVTAAGRFLSAFLVFAGIVSGIAVALVIGNIIGVPELDVTSSDGSLYPLPVVAVLVFIAVAMICIAEQTDMGLVLPTSLIGTAGFLLYSLVVALGVGYRLAPALAAVVIGMLARVVALRMGAPQLVVAVPAVMFLYPGLTIFRSMYDLTIEGDVSGAGAIGLFNALTIILAIAGGVVLGDNLARPFTRKLSSNERRRNRRR</sequence>
<dbReference type="InterPro" id="IPR010619">
    <property type="entry name" value="ThrE-like_N"/>
</dbReference>
<dbReference type="GO" id="GO:0015744">
    <property type="term" value="P:succinate transport"/>
    <property type="evidence" value="ECO:0007669"/>
    <property type="project" value="TreeGrafter"/>
</dbReference>
<feature type="transmembrane region" description="Helical" evidence="8">
    <location>
        <begin position="436"/>
        <end position="457"/>
    </location>
</feature>